<dbReference type="InterPro" id="IPR036388">
    <property type="entry name" value="WH-like_DNA-bd_sf"/>
</dbReference>
<dbReference type="SUPFAM" id="SSF88946">
    <property type="entry name" value="Sigma2 domain of RNA polymerase sigma factors"/>
    <property type="match status" value="1"/>
</dbReference>
<dbReference type="InterPro" id="IPR014327">
    <property type="entry name" value="RNA_pol_sigma70_bacteroid"/>
</dbReference>
<dbReference type="InterPro" id="IPR039425">
    <property type="entry name" value="RNA_pol_sigma-70-like"/>
</dbReference>
<gene>
    <name evidence="7" type="ORF">GGR15_002904</name>
</gene>
<accession>A0A7X6BKZ3</accession>
<dbReference type="InterPro" id="IPR013324">
    <property type="entry name" value="RNA_pol_sigma_r3/r4-like"/>
</dbReference>
<dbReference type="NCBIfam" id="TIGR02937">
    <property type="entry name" value="sigma70-ECF"/>
    <property type="match status" value="1"/>
</dbReference>
<dbReference type="InterPro" id="IPR013325">
    <property type="entry name" value="RNA_pol_sigma_r2"/>
</dbReference>
<evidence type="ECO:0000313" key="8">
    <source>
        <dbReference type="Proteomes" id="UP000576368"/>
    </source>
</evidence>
<sequence>MEMNLDEDRSYISGLRKRDTRTYEVVFKKYYQPLVMFVVRHIGNEDVAKDIVQDIFFKLFESSSSLPDDFLLKSWFYRVARNAAVDYLRHLQVEDKYKFLMAEAMISIPDIDEEIDEQVYAKVNLAIESLPEQCRLIIKLNVLEGKKYQEIAEELGITINTIRTQVSRGYKKLRDILSEEVDSSVLFFMFLKNK</sequence>
<dbReference type="EMBL" id="JAATLI010000010">
    <property type="protein sequence ID" value="NJC19272.1"/>
    <property type="molecule type" value="Genomic_DNA"/>
</dbReference>
<reference evidence="7 8" key="1">
    <citation type="submission" date="2020-03" db="EMBL/GenBank/DDBJ databases">
        <title>Genomic Encyclopedia of Type Strains, Phase IV (KMG-IV): sequencing the most valuable type-strain genomes for metagenomic binning, comparative biology and taxonomic classification.</title>
        <authorList>
            <person name="Goeker M."/>
        </authorList>
    </citation>
    <scope>NUCLEOTIDE SEQUENCE [LARGE SCALE GENOMIC DNA]</scope>
    <source>
        <strain evidence="7 8">DSM 105722</strain>
    </source>
</reference>
<dbReference type="InterPro" id="IPR013249">
    <property type="entry name" value="RNA_pol_sigma70_r4_t2"/>
</dbReference>
<comment type="caution">
    <text evidence="7">The sequence shown here is derived from an EMBL/GenBank/DDBJ whole genome shotgun (WGS) entry which is preliminary data.</text>
</comment>
<feature type="domain" description="RNA polymerase sigma-70 region 2" evidence="5">
    <location>
        <begin position="27"/>
        <end position="90"/>
    </location>
</feature>
<keyword evidence="3" id="KW-0731">Sigma factor</keyword>
<dbReference type="PANTHER" id="PTHR43133:SF46">
    <property type="entry name" value="RNA POLYMERASE SIGMA-70 FACTOR ECF SUBFAMILY"/>
    <property type="match status" value="1"/>
</dbReference>
<evidence type="ECO:0000259" key="6">
    <source>
        <dbReference type="Pfam" id="PF08281"/>
    </source>
</evidence>
<dbReference type="GO" id="GO:0016987">
    <property type="term" value="F:sigma factor activity"/>
    <property type="evidence" value="ECO:0007669"/>
    <property type="project" value="UniProtKB-KW"/>
</dbReference>
<evidence type="ECO:0000256" key="2">
    <source>
        <dbReference type="ARBA" id="ARBA00023015"/>
    </source>
</evidence>
<dbReference type="NCBIfam" id="TIGR02985">
    <property type="entry name" value="Sig70_bacteroi1"/>
    <property type="match status" value="1"/>
</dbReference>
<dbReference type="AlphaFoldDB" id="A0A7X6BKZ3"/>
<dbReference type="InterPro" id="IPR014284">
    <property type="entry name" value="RNA_pol_sigma-70_dom"/>
</dbReference>
<evidence type="ECO:0000256" key="1">
    <source>
        <dbReference type="ARBA" id="ARBA00010641"/>
    </source>
</evidence>
<dbReference type="SUPFAM" id="SSF88659">
    <property type="entry name" value="Sigma3 and sigma4 domains of RNA polymerase sigma factors"/>
    <property type="match status" value="1"/>
</dbReference>
<evidence type="ECO:0000256" key="4">
    <source>
        <dbReference type="ARBA" id="ARBA00023163"/>
    </source>
</evidence>
<keyword evidence="4" id="KW-0804">Transcription</keyword>
<evidence type="ECO:0000259" key="5">
    <source>
        <dbReference type="Pfam" id="PF04542"/>
    </source>
</evidence>
<dbReference type="Proteomes" id="UP000576368">
    <property type="component" value="Unassembled WGS sequence"/>
</dbReference>
<feature type="domain" description="RNA polymerase sigma factor 70 region 4 type 2" evidence="6">
    <location>
        <begin position="124"/>
        <end position="173"/>
    </location>
</feature>
<keyword evidence="2" id="KW-0805">Transcription regulation</keyword>
<name>A0A7X6BKZ3_9BACT</name>
<dbReference type="GO" id="GO:0006352">
    <property type="term" value="P:DNA-templated transcription initiation"/>
    <property type="evidence" value="ECO:0007669"/>
    <property type="project" value="InterPro"/>
</dbReference>
<proteinExistence type="inferred from homology"/>
<dbReference type="InterPro" id="IPR007627">
    <property type="entry name" value="RNA_pol_sigma70_r2"/>
</dbReference>
<dbReference type="Gene3D" id="1.10.10.10">
    <property type="entry name" value="Winged helix-like DNA-binding domain superfamily/Winged helix DNA-binding domain"/>
    <property type="match status" value="1"/>
</dbReference>
<dbReference type="PANTHER" id="PTHR43133">
    <property type="entry name" value="RNA POLYMERASE ECF-TYPE SIGMA FACTO"/>
    <property type="match status" value="1"/>
</dbReference>
<protein>
    <submittedName>
        <fullName evidence="7">RNA polymerase sigma-70 factor (ECF subfamily)</fullName>
    </submittedName>
</protein>
<evidence type="ECO:0000256" key="3">
    <source>
        <dbReference type="ARBA" id="ARBA00023082"/>
    </source>
</evidence>
<dbReference type="Pfam" id="PF08281">
    <property type="entry name" value="Sigma70_r4_2"/>
    <property type="match status" value="1"/>
</dbReference>
<comment type="similarity">
    <text evidence="1">Belongs to the sigma-70 factor family. ECF subfamily.</text>
</comment>
<evidence type="ECO:0000313" key="7">
    <source>
        <dbReference type="EMBL" id="NJC19272.1"/>
    </source>
</evidence>
<dbReference type="Pfam" id="PF04542">
    <property type="entry name" value="Sigma70_r2"/>
    <property type="match status" value="1"/>
</dbReference>
<dbReference type="GO" id="GO:0003677">
    <property type="term" value="F:DNA binding"/>
    <property type="evidence" value="ECO:0007669"/>
    <property type="project" value="InterPro"/>
</dbReference>
<dbReference type="CDD" id="cd06171">
    <property type="entry name" value="Sigma70_r4"/>
    <property type="match status" value="1"/>
</dbReference>
<dbReference type="Gene3D" id="1.10.1740.10">
    <property type="match status" value="1"/>
</dbReference>
<organism evidence="7 8">
    <name type="scientific">Butyricimonas paravirosa</name>
    <dbReference type="NCBI Taxonomy" id="1472417"/>
    <lineage>
        <taxon>Bacteria</taxon>
        <taxon>Pseudomonadati</taxon>
        <taxon>Bacteroidota</taxon>
        <taxon>Bacteroidia</taxon>
        <taxon>Bacteroidales</taxon>
        <taxon>Odoribacteraceae</taxon>
        <taxon>Butyricimonas</taxon>
    </lineage>
</organism>